<dbReference type="Proteomes" id="UP000286947">
    <property type="component" value="Unassembled WGS sequence"/>
</dbReference>
<dbReference type="EMBL" id="PQSP01000001">
    <property type="protein sequence ID" value="RUS67998.1"/>
    <property type="molecule type" value="Genomic_DNA"/>
</dbReference>
<accession>A0A433SGX5</accession>
<comment type="caution">
    <text evidence="1">The sequence shown here is derived from an EMBL/GenBank/DDBJ whole genome shotgun (WGS) entry which is preliminary data.</text>
</comment>
<dbReference type="AlphaFoldDB" id="A0A433SGX5"/>
<dbReference type="RefSeq" id="WP_162615228.1">
    <property type="nucleotide sequence ID" value="NZ_PQSP01000001.1"/>
</dbReference>
<organism evidence="1 3">
    <name type="scientific">Saezia sanguinis</name>
    <dbReference type="NCBI Taxonomy" id="1965230"/>
    <lineage>
        <taxon>Bacteria</taxon>
        <taxon>Pseudomonadati</taxon>
        <taxon>Pseudomonadota</taxon>
        <taxon>Betaproteobacteria</taxon>
        <taxon>Burkholderiales</taxon>
        <taxon>Saeziaceae</taxon>
        <taxon>Saezia</taxon>
    </lineage>
</organism>
<evidence type="ECO:0000313" key="3">
    <source>
        <dbReference type="Proteomes" id="UP000286947"/>
    </source>
</evidence>
<name>A0A433SGX5_9BURK</name>
<gene>
    <name evidence="1" type="ORF">CUZ56_00468</name>
    <name evidence="2" type="ORF">CUZ56_00481</name>
</gene>
<reference evidence="1 3" key="1">
    <citation type="submission" date="2018-01" db="EMBL/GenBank/DDBJ databases">
        <title>Saezia sanguinis gen. nov., sp. nov., in the order Burkholderiales isolated from human blood.</title>
        <authorList>
            <person name="Medina-Pascual M.J."/>
            <person name="Valdezate S."/>
            <person name="Monzon S."/>
            <person name="Cuesta I."/>
            <person name="Carrasco G."/>
            <person name="Villalon P."/>
            <person name="Saez-Nieto J.A."/>
        </authorList>
    </citation>
    <scope>NUCLEOTIDE SEQUENCE [LARGE SCALE GENOMIC DNA]</scope>
    <source>
        <strain evidence="1 3">CNM695-12</strain>
    </source>
</reference>
<evidence type="ECO:0000313" key="2">
    <source>
        <dbReference type="EMBL" id="RUS67998.1"/>
    </source>
</evidence>
<proteinExistence type="predicted"/>
<sequence>MNISQSLSAHLAPIYKREKGKQIAVELKARGVLLVTIVRQDGSIYRGRFLLRAAK</sequence>
<keyword evidence="3" id="KW-1185">Reference proteome</keyword>
<dbReference type="EMBL" id="PQSP01000001">
    <property type="protein sequence ID" value="RUS67985.1"/>
    <property type="molecule type" value="Genomic_DNA"/>
</dbReference>
<evidence type="ECO:0000313" key="1">
    <source>
        <dbReference type="EMBL" id="RUS67985.1"/>
    </source>
</evidence>
<protein>
    <submittedName>
        <fullName evidence="1">Uncharacterized protein</fullName>
    </submittedName>
</protein>